<gene>
    <name evidence="2" type="ORF">SAMN00790413_04745</name>
</gene>
<accession>A0A1W1UMC2</accession>
<sequence>MNNFDLATLDLRTQQVNADSGTSTDSIIFLPLSVSISVFLTLRGTSKNCF</sequence>
<protein>
    <submittedName>
        <fullName evidence="2">Uncharacterized protein</fullName>
    </submittedName>
</protein>
<dbReference type="RefSeq" id="WP_170928461.1">
    <property type="nucleotide sequence ID" value="NZ_FWWU01000005.1"/>
</dbReference>
<keyword evidence="1" id="KW-0812">Transmembrane</keyword>
<reference evidence="2 3" key="1">
    <citation type="submission" date="2017-04" db="EMBL/GenBank/DDBJ databases">
        <authorList>
            <person name="Afonso C.L."/>
            <person name="Miller P.J."/>
            <person name="Scott M.A."/>
            <person name="Spackman E."/>
            <person name="Goraichik I."/>
            <person name="Dimitrov K.M."/>
            <person name="Suarez D.L."/>
            <person name="Swayne D.E."/>
        </authorList>
    </citation>
    <scope>NUCLEOTIDE SEQUENCE [LARGE SCALE GENOMIC DNA]</scope>
    <source>
        <strain evidence="2 3">KR-140</strain>
    </source>
</reference>
<keyword evidence="1" id="KW-1133">Transmembrane helix</keyword>
<dbReference type="AlphaFoldDB" id="A0A1W1UMC2"/>
<proteinExistence type="predicted"/>
<evidence type="ECO:0000256" key="1">
    <source>
        <dbReference type="SAM" id="Phobius"/>
    </source>
</evidence>
<name>A0A1W1UMC2_9DEIO</name>
<evidence type="ECO:0000313" key="2">
    <source>
        <dbReference type="EMBL" id="SMB81854.1"/>
    </source>
</evidence>
<keyword evidence="3" id="KW-1185">Reference proteome</keyword>
<evidence type="ECO:0000313" key="3">
    <source>
        <dbReference type="Proteomes" id="UP000192582"/>
    </source>
</evidence>
<keyword evidence="1" id="KW-0472">Membrane</keyword>
<dbReference type="STRING" id="695939.SAMN00790413_04745"/>
<dbReference type="EMBL" id="FWWU01000005">
    <property type="protein sequence ID" value="SMB81854.1"/>
    <property type="molecule type" value="Genomic_DNA"/>
</dbReference>
<feature type="transmembrane region" description="Helical" evidence="1">
    <location>
        <begin position="27"/>
        <end position="45"/>
    </location>
</feature>
<organism evidence="2 3">
    <name type="scientific">Deinococcus hopiensis KR-140</name>
    <dbReference type="NCBI Taxonomy" id="695939"/>
    <lineage>
        <taxon>Bacteria</taxon>
        <taxon>Thermotogati</taxon>
        <taxon>Deinococcota</taxon>
        <taxon>Deinococci</taxon>
        <taxon>Deinococcales</taxon>
        <taxon>Deinococcaceae</taxon>
        <taxon>Deinococcus</taxon>
    </lineage>
</organism>
<dbReference type="Proteomes" id="UP000192582">
    <property type="component" value="Unassembled WGS sequence"/>
</dbReference>